<dbReference type="SUPFAM" id="SSF55653">
    <property type="entry name" value="Ribosomal protein L9 C-domain"/>
    <property type="match status" value="1"/>
</dbReference>
<evidence type="ECO:0000256" key="7">
    <source>
        <dbReference type="HAMAP-Rule" id="MF_00503"/>
    </source>
</evidence>
<dbReference type="GeneID" id="78354968"/>
<dbReference type="EMBL" id="FPBT01000023">
    <property type="protein sequence ID" value="SFU63696.1"/>
    <property type="molecule type" value="Genomic_DNA"/>
</dbReference>
<dbReference type="InterPro" id="IPR020069">
    <property type="entry name" value="Ribosomal_bL9_C"/>
</dbReference>
<comment type="similarity">
    <text evidence="1 7">Belongs to the bacterial ribosomal protein bL9 family.</text>
</comment>
<dbReference type="InterPro" id="IPR020070">
    <property type="entry name" value="Ribosomal_bL9_N"/>
</dbReference>
<feature type="coiled-coil region" evidence="8">
    <location>
        <begin position="37"/>
        <end position="75"/>
    </location>
</feature>
<dbReference type="GO" id="GO:0006412">
    <property type="term" value="P:translation"/>
    <property type="evidence" value="ECO:0007669"/>
    <property type="project" value="UniProtKB-UniRule"/>
</dbReference>
<dbReference type="Pfam" id="PF01281">
    <property type="entry name" value="Ribosomal_L9_N"/>
    <property type="match status" value="1"/>
</dbReference>
<keyword evidence="8" id="KW-0175">Coiled coil</keyword>
<evidence type="ECO:0000256" key="3">
    <source>
        <dbReference type="ARBA" id="ARBA00022884"/>
    </source>
</evidence>
<evidence type="ECO:0000313" key="11">
    <source>
        <dbReference type="EMBL" id="SFU63696.1"/>
    </source>
</evidence>
<evidence type="ECO:0000259" key="9">
    <source>
        <dbReference type="Pfam" id="PF01281"/>
    </source>
</evidence>
<dbReference type="GO" id="GO:1990904">
    <property type="term" value="C:ribonucleoprotein complex"/>
    <property type="evidence" value="ECO:0007669"/>
    <property type="project" value="UniProtKB-KW"/>
</dbReference>
<dbReference type="InterPro" id="IPR000244">
    <property type="entry name" value="Ribosomal_bL9"/>
</dbReference>
<organism evidence="11 12">
    <name type="scientific">Eubacterium pyruvativorans</name>
    <dbReference type="NCBI Taxonomy" id="155865"/>
    <lineage>
        <taxon>Bacteria</taxon>
        <taxon>Bacillati</taxon>
        <taxon>Bacillota</taxon>
        <taxon>Clostridia</taxon>
        <taxon>Eubacteriales</taxon>
        <taxon>Eubacteriaceae</taxon>
        <taxon>Eubacterium</taxon>
    </lineage>
</organism>
<dbReference type="AlphaFoldDB" id="A0A1I7HT83"/>
<protein>
    <recommendedName>
        <fullName evidence="6 7">Large ribosomal subunit protein bL9</fullName>
    </recommendedName>
</protein>
<dbReference type="Gene3D" id="3.40.5.10">
    <property type="entry name" value="Ribosomal protein L9, N-terminal domain"/>
    <property type="match status" value="1"/>
</dbReference>
<dbReference type="GO" id="GO:0005840">
    <property type="term" value="C:ribosome"/>
    <property type="evidence" value="ECO:0007669"/>
    <property type="project" value="UniProtKB-KW"/>
</dbReference>
<keyword evidence="3 7" id="KW-0694">RNA-binding</keyword>
<dbReference type="InterPro" id="IPR036935">
    <property type="entry name" value="Ribosomal_bL9_N_sf"/>
</dbReference>
<proteinExistence type="inferred from homology"/>
<name>A0A1I7HT83_9FIRM</name>
<evidence type="ECO:0000259" key="10">
    <source>
        <dbReference type="Pfam" id="PF03948"/>
    </source>
</evidence>
<evidence type="ECO:0000313" key="12">
    <source>
        <dbReference type="Proteomes" id="UP000198817"/>
    </source>
</evidence>
<evidence type="ECO:0000256" key="8">
    <source>
        <dbReference type="SAM" id="Coils"/>
    </source>
</evidence>
<comment type="function">
    <text evidence="7">Binds to the 23S rRNA.</text>
</comment>
<reference evidence="11 12" key="1">
    <citation type="submission" date="2016-10" db="EMBL/GenBank/DDBJ databases">
        <authorList>
            <person name="de Groot N.N."/>
        </authorList>
    </citation>
    <scope>NUCLEOTIDE SEQUENCE [LARGE SCALE GENOMIC DNA]</scope>
    <source>
        <strain evidence="11 12">KHGC13</strain>
    </source>
</reference>
<dbReference type="GO" id="GO:0003735">
    <property type="term" value="F:structural constituent of ribosome"/>
    <property type="evidence" value="ECO:0007669"/>
    <property type="project" value="InterPro"/>
</dbReference>
<dbReference type="NCBIfam" id="TIGR00158">
    <property type="entry name" value="L9"/>
    <property type="match status" value="1"/>
</dbReference>
<dbReference type="Pfam" id="PF03948">
    <property type="entry name" value="Ribosomal_L9_C"/>
    <property type="match status" value="1"/>
</dbReference>
<dbReference type="HAMAP" id="MF_00503">
    <property type="entry name" value="Ribosomal_bL9"/>
    <property type="match status" value="1"/>
</dbReference>
<dbReference type="SUPFAM" id="SSF55658">
    <property type="entry name" value="L9 N-domain-like"/>
    <property type="match status" value="1"/>
</dbReference>
<dbReference type="GO" id="GO:0019843">
    <property type="term" value="F:rRNA binding"/>
    <property type="evidence" value="ECO:0007669"/>
    <property type="project" value="UniProtKB-UniRule"/>
</dbReference>
<dbReference type="RefSeq" id="WP_090164185.1">
    <property type="nucleotide sequence ID" value="NZ_CACVNK010000018.1"/>
</dbReference>
<keyword evidence="5 7" id="KW-0687">Ribonucleoprotein</keyword>
<dbReference type="OrthoDB" id="9788336at2"/>
<evidence type="ECO:0000256" key="1">
    <source>
        <dbReference type="ARBA" id="ARBA00010605"/>
    </source>
</evidence>
<dbReference type="PANTHER" id="PTHR21368">
    <property type="entry name" value="50S RIBOSOMAL PROTEIN L9"/>
    <property type="match status" value="1"/>
</dbReference>
<dbReference type="Proteomes" id="UP000198817">
    <property type="component" value="Unassembled WGS sequence"/>
</dbReference>
<sequence>MVVILKRDVKGTGRAGDVVKVNDGYARNMLIPKGYAIEATKGNIRSLEKVKEKQAEEEAQQRAAASEKAEQLKKAQVTIVTKSGEGGRLFGSITSKDIADAVKEQTGISVDKKKIKLDQPIKNLGTFHVEIKLYYDINAEITVTVTD</sequence>
<dbReference type="InterPro" id="IPR009027">
    <property type="entry name" value="Ribosomal_bL9/RNase_H1_N"/>
</dbReference>
<keyword evidence="2 7" id="KW-0699">rRNA-binding</keyword>
<dbReference type="InterPro" id="IPR020594">
    <property type="entry name" value="Ribosomal_bL9_bac/chp"/>
</dbReference>
<accession>A0A1I7HT83</accession>
<evidence type="ECO:0000256" key="2">
    <source>
        <dbReference type="ARBA" id="ARBA00022730"/>
    </source>
</evidence>
<dbReference type="STRING" id="155865.SAMN05216515_12316"/>
<feature type="domain" description="Ribosomal protein L9" evidence="9">
    <location>
        <begin position="1"/>
        <end position="46"/>
    </location>
</feature>
<gene>
    <name evidence="7" type="primary">rplI</name>
    <name evidence="11" type="ORF">SAMN05216508_12317</name>
</gene>
<evidence type="ECO:0000256" key="4">
    <source>
        <dbReference type="ARBA" id="ARBA00022980"/>
    </source>
</evidence>
<evidence type="ECO:0000256" key="6">
    <source>
        <dbReference type="ARBA" id="ARBA00035292"/>
    </source>
</evidence>
<dbReference type="Gene3D" id="3.10.430.100">
    <property type="entry name" value="Ribosomal protein L9, C-terminal domain"/>
    <property type="match status" value="1"/>
</dbReference>
<keyword evidence="4 7" id="KW-0689">Ribosomal protein</keyword>
<dbReference type="InterPro" id="IPR036791">
    <property type="entry name" value="Ribosomal_bL9_C_sf"/>
</dbReference>
<keyword evidence="12" id="KW-1185">Reference proteome</keyword>
<evidence type="ECO:0000256" key="5">
    <source>
        <dbReference type="ARBA" id="ARBA00023274"/>
    </source>
</evidence>
<feature type="domain" description="Large ribosomal subunit protein bL9 C-terminal" evidence="10">
    <location>
        <begin position="64"/>
        <end position="146"/>
    </location>
</feature>